<dbReference type="SUPFAM" id="SSF53597">
    <property type="entry name" value="Dihydrofolate reductase-like"/>
    <property type="match status" value="1"/>
</dbReference>
<organism evidence="2 3">
    <name type="scientific">Agromyces ramosus</name>
    <dbReference type="NCBI Taxonomy" id="33879"/>
    <lineage>
        <taxon>Bacteria</taxon>
        <taxon>Bacillati</taxon>
        <taxon>Actinomycetota</taxon>
        <taxon>Actinomycetes</taxon>
        <taxon>Micrococcales</taxon>
        <taxon>Microbacteriaceae</taxon>
        <taxon>Agromyces</taxon>
    </lineage>
</organism>
<name>A0ABU0R7D9_9MICO</name>
<feature type="domain" description="Bacterial bifunctional deaminase-reductase C-terminal" evidence="1">
    <location>
        <begin position="3"/>
        <end position="179"/>
    </location>
</feature>
<protein>
    <submittedName>
        <fullName evidence="2">Dihydrofolate reductase</fullName>
    </submittedName>
</protein>
<gene>
    <name evidence="2" type="ORF">QFZ26_001558</name>
</gene>
<dbReference type="InterPro" id="IPR024072">
    <property type="entry name" value="DHFR-like_dom_sf"/>
</dbReference>
<proteinExistence type="predicted"/>
<dbReference type="InterPro" id="IPR050765">
    <property type="entry name" value="Riboflavin_Biosynth_HTPR"/>
</dbReference>
<reference evidence="2 3" key="1">
    <citation type="submission" date="2023-07" db="EMBL/GenBank/DDBJ databases">
        <title>Comparative genomics of wheat-associated soil bacteria to identify genetic determinants of phenazine resistance.</title>
        <authorList>
            <person name="Mouncey N."/>
        </authorList>
    </citation>
    <scope>NUCLEOTIDE SEQUENCE [LARGE SCALE GENOMIC DNA]</scope>
    <source>
        <strain evidence="2 3">V3I3</strain>
    </source>
</reference>
<dbReference type="PANTHER" id="PTHR38011">
    <property type="entry name" value="DIHYDROFOLATE REDUCTASE FAMILY PROTEIN (AFU_ORTHOLOGUE AFUA_8G06820)"/>
    <property type="match status" value="1"/>
</dbReference>
<accession>A0ABU0R7D9</accession>
<dbReference type="EMBL" id="JAUSYY010000001">
    <property type="protein sequence ID" value="MDQ0894003.1"/>
    <property type="molecule type" value="Genomic_DNA"/>
</dbReference>
<evidence type="ECO:0000313" key="2">
    <source>
        <dbReference type="EMBL" id="MDQ0894003.1"/>
    </source>
</evidence>
<sequence>MAKLICTGIASLDGYIADERGGFDWSAPDAEVHAFVNDRDRSVGTYLLGRRMYEVLRVWDDLADDPSISEVERDFAAVWLDADKIVYSATLDEVSTARTRLERRFDAAAVERLRAEADRDLSIAGPTLAAQAIKAGLVDEFQLYVNPVIVGGGTSFLPDGVRLDLELLEEHRFGNGVVFVRYRNVTR</sequence>
<dbReference type="Gene3D" id="3.40.430.10">
    <property type="entry name" value="Dihydrofolate Reductase, subunit A"/>
    <property type="match status" value="1"/>
</dbReference>
<dbReference type="InterPro" id="IPR002734">
    <property type="entry name" value="RibDG_C"/>
</dbReference>
<keyword evidence="3" id="KW-1185">Reference proteome</keyword>
<evidence type="ECO:0000259" key="1">
    <source>
        <dbReference type="Pfam" id="PF01872"/>
    </source>
</evidence>
<dbReference type="PANTHER" id="PTHR38011:SF11">
    <property type="entry name" value="2,5-DIAMINO-6-RIBOSYLAMINO-4(3H)-PYRIMIDINONE 5'-PHOSPHATE REDUCTASE"/>
    <property type="match status" value="1"/>
</dbReference>
<dbReference type="RefSeq" id="WP_307040906.1">
    <property type="nucleotide sequence ID" value="NZ_JAUSYY010000001.1"/>
</dbReference>
<dbReference type="Proteomes" id="UP001239083">
    <property type="component" value="Unassembled WGS sequence"/>
</dbReference>
<evidence type="ECO:0000313" key="3">
    <source>
        <dbReference type="Proteomes" id="UP001239083"/>
    </source>
</evidence>
<dbReference type="Pfam" id="PF01872">
    <property type="entry name" value="RibD_C"/>
    <property type="match status" value="1"/>
</dbReference>
<comment type="caution">
    <text evidence="2">The sequence shown here is derived from an EMBL/GenBank/DDBJ whole genome shotgun (WGS) entry which is preliminary data.</text>
</comment>